<dbReference type="CDD" id="cd00190">
    <property type="entry name" value="Tryp_SPc"/>
    <property type="match status" value="1"/>
</dbReference>
<dbReference type="PANTHER" id="PTHR17085">
    <property type="entry name" value="NUCLEAR RECEPTOR COACTIVATOR 4"/>
    <property type="match status" value="1"/>
</dbReference>
<reference evidence="3 4" key="1">
    <citation type="submission" date="2019-01" db="EMBL/GenBank/DDBJ databases">
        <title>Draft Genome and Complete Hox-Cluster Characterization of the Sterlet Sturgeon (Acipenser ruthenus).</title>
        <authorList>
            <person name="Wei Q."/>
        </authorList>
    </citation>
    <scope>NUCLEOTIDE SEQUENCE [LARGE SCALE GENOMIC DNA]</scope>
    <source>
        <strain evidence="3">WHYD16114868_AA</strain>
        <tissue evidence="3">Blood</tissue>
    </source>
</reference>
<dbReference type="EMBL" id="SCEB01214359">
    <property type="protein sequence ID" value="RXM35775.1"/>
    <property type="molecule type" value="Genomic_DNA"/>
</dbReference>
<comment type="caution">
    <text evidence="3">The sequence shown here is derived from an EMBL/GenBank/DDBJ whole genome shotgun (WGS) entry which is preliminary data.</text>
</comment>
<name>A0A444UKQ4_ACIRT</name>
<sequence length="1194" mass="132291">MAARGRRLSVNSLMEGWPDSGSVSGCVCGFFPLSKSSSAVLQSPASSEQLLGTRAALHKSLSCAVCHQQGVLEGSRELTAAALLHQQRELESRQQQQQHSTPPDEQGSSSVTVNHQHPTGADSTPPTVREEVSQASLSEPREQRGDHLRLPPKPTVQRRCSDSLGTARERHQQWGPACCSQTSHTCLGLGPCLQKGPGCSTALCTDTGLLQRQGSSDPTCRGGPDNTPPSQSLVICVDNEGLGQGDMGVHTHSHTRCRDSVLGHRGKAEDAASWRIVLGKHRLKGSETPERVFGVQRIYRHEQFRYPLLSELDYDIALVKANRDIPTSQQIRYACLPRRESALRPGHYCWVTGWGDTRGGKENVSLAESLNQARLPIIDFNTCRQKKFWGNRVRDSMICAGFRDTEGPPAACQVSLHRRVSREPDPVMPLVVWPLVFSRDLTVGGRVVSQTKISQEKINKIVKIYKQNWDREIPATHRSEPTQRTATRITRVNQDRPVFCTATRSPLPLPPSTVVYVRKAERLVADWEVDQLGDHLLHCYRMAPPVDECEKDTLRQCLQARSQLETAISAVTRAELQLHDNAREVKSQLHSCISRHLEFLRSREVWLLEQIEIIQHLKEESLQQQLQQLHWLLGQFSVVVQQLESSNSNSLANQITTCLEKLSSLSLNPAETPEMSFQADARSLRQAITSFGNIATEEMECLPAVLSPPESSGPFLSAWLLQNCPLAPQQHSERAKPLADWLLGSRPVTVCPAAYQSSTDPQDWLLRPGERGQVPPPLAHFDLEAAWGQLCDLEAWLLPDRAPPRDRTLSDVSTTSSSSSSALSIEKIEESELNYSEEEEEEREGSSSNSVDLGDWLITPTAGDMENYTHSSSTPTGETENNSKKNQQALVSDLFRPFHETFSSSDWLPKTEGGCGSCCVTKTVAIEIENLGNLKCLKQSPSSPTLGSAGQAWLLQQQTAPPPIRVEQVCKANEPCKSFSECVCEENCGKEALRSWLLKQEGRDKNGVPAAADKNGVNPDCVGALLNSWLDPSRKEASSPLSTWVCPSAQVQEKASREEQSSESKSPFHSPLSSQCWVLPHSHSQPQSTLPAEQSPFLNPLCSESWVLPQSHSLSQPQPEKHSHSDTAAPEEDKWLLRKRAHERYGLPSVCDLFACMKLKVDKEQWLYRTPIQVRGYTGPSVALCDKESSCSFM</sequence>
<dbReference type="GO" id="GO:0006508">
    <property type="term" value="P:proteolysis"/>
    <property type="evidence" value="ECO:0007669"/>
    <property type="project" value="InterPro"/>
</dbReference>
<dbReference type="SMART" id="SM00020">
    <property type="entry name" value="Tryp_SPc"/>
    <property type="match status" value="1"/>
</dbReference>
<dbReference type="InterPro" id="IPR039947">
    <property type="entry name" value="NCoA-4"/>
</dbReference>
<feature type="compositionally biased region" description="Low complexity" evidence="1">
    <location>
        <begin position="813"/>
        <end position="825"/>
    </location>
</feature>
<dbReference type="AlphaFoldDB" id="A0A444UKQ4"/>
<dbReference type="GO" id="GO:0006879">
    <property type="term" value="P:intracellular iron ion homeostasis"/>
    <property type="evidence" value="ECO:0007669"/>
    <property type="project" value="InterPro"/>
</dbReference>
<evidence type="ECO:0000313" key="3">
    <source>
        <dbReference type="EMBL" id="RXM35775.1"/>
    </source>
</evidence>
<accession>A0A444UKQ4</accession>
<feature type="compositionally biased region" description="Basic and acidic residues" evidence="1">
    <location>
        <begin position="1119"/>
        <end position="1131"/>
    </location>
</feature>
<feature type="compositionally biased region" description="Acidic residues" evidence="1">
    <location>
        <begin position="829"/>
        <end position="843"/>
    </location>
</feature>
<dbReference type="InterPro" id="IPR043504">
    <property type="entry name" value="Peptidase_S1_PA_chymotrypsin"/>
</dbReference>
<dbReference type="SUPFAM" id="SSF50494">
    <property type="entry name" value="Trypsin-like serine proteases"/>
    <property type="match status" value="1"/>
</dbReference>
<feature type="compositionally biased region" description="Basic and acidic residues" evidence="1">
    <location>
        <begin position="139"/>
        <end position="149"/>
    </location>
</feature>
<feature type="domain" description="Peptidase S1" evidence="2">
    <location>
        <begin position="220"/>
        <end position="475"/>
    </location>
</feature>
<feature type="region of interest" description="Disordered" evidence="1">
    <location>
        <begin position="1049"/>
        <end position="1069"/>
    </location>
</feature>
<feature type="region of interest" description="Disordered" evidence="1">
    <location>
        <begin position="1112"/>
        <end position="1131"/>
    </location>
</feature>
<dbReference type="PANTHER" id="PTHR17085:SF3">
    <property type="entry name" value="NUCLEAR RECEPTOR COACTIVATOR 4"/>
    <property type="match status" value="1"/>
</dbReference>
<protein>
    <submittedName>
        <fullName evidence="3">Nuclear receptor coactivator 4</fullName>
    </submittedName>
</protein>
<evidence type="ECO:0000256" key="1">
    <source>
        <dbReference type="SAM" id="MobiDB-lite"/>
    </source>
</evidence>
<dbReference type="GO" id="GO:0003713">
    <property type="term" value="F:transcription coactivator activity"/>
    <property type="evidence" value="ECO:0007669"/>
    <property type="project" value="InterPro"/>
</dbReference>
<dbReference type="Pfam" id="PF12489">
    <property type="entry name" value="ARA70"/>
    <property type="match status" value="2"/>
</dbReference>
<dbReference type="GO" id="GO:0009725">
    <property type="term" value="P:response to hormone"/>
    <property type="evidence" value="ECO:0007669"/>
    <property type="project" value="TreeGrafter"/>
</dbReference>
<dbReference type="InterPro" id="IPR009003">
    <property type="entry name" value="Peptidase_S1_PA"/>
</dbReference>
<feature type="compositionally biased region" description="Polar residues" evidence="1">
    <location>
        <begin position="101"/>
        <end position="126"/>
    </location>
</feature>
<feature type="region of interest" description="Disordered" evidence="1">
    <location>
        <begin position="87"/>
        <end position="164"/>
    </location>
</feature>
<dbReference type="InterPro" id="IPR001254">
    <property type="entry name" value="Trypsin_dom"/>
</dbReference>
<feature type="compositionally biased region" description="Polar residues" evidence="1">
    <location>
        <begin position="868"/>
        <end position="886"/>
    </location>
</feature>
<organism evidence="3 4">
    <name type="scientific">Acipenser ruthenus</name>
    <name type="common">Sterlet sturgeon</name>
    <dbReference type="NCBI Taxonomy" id="7906"/>
    <lineage>
        <taxon>Eukaryota</taxon>
        <taxon>Metazoa</taxon>
        <taxon>Chordata</taxon>
        <taxon>Craniata</taxon>
        <taxon>Vertebrata</taxon>
        <taxon>Euteleostomi</taxon>
        <taxon>Actinopterygii</taxon>
        <taxon>Chondrostei</taxon>
        <taxon>Acipenseriformes</taxon>
        <taxon>Acipenseridae</taxon>
        <taxon>Acipenser</taxon>
    </lineage>
</organism>
<dbReference type="Gene3D" id="2.40.10.10">
    <property type="entry name" value="Trypsin-like serine proteases"/>
    <property type="match status" value="2"/>
</dbReference>
<gene>
    <name evidence="3" type="ORF">EOD39_0841</name>
</gene>
<dbReference type="PROSITE" id="PS50240">
    <property type="entry name" value="TRYPSIN_DOM"/>
    <property type="match status" value="1"/>
</dbReference>
<dbReference type="Pfam" id="PF00089">
    <property type="entry name" value="Trypsin"/>
    <property type="match status" value="1"/>
</dbReference>
<keyword evidence="3" id="KW-0675">Receptor</keyword>
<dbReference type="InterPro" id="IPR022174">
    <property type="entry name" value="NCOA4_N"/>
</dbReference>
<dbReference type="Proteomes" id="UP000289886">
    <property type="component" value="Unassembled WGS sequence"/>
</dbReference>
<proteinExistence type="predicted"/>
<evidence type="ECO:0000313" key="4">
    <source>
        <dbReference type="Proteomes" id="UP000289886"/>
    </source>
</evidence>
<evidence type="ECO:0000259" key="2">
    <source>
        <dbReference type="PROSITE" id="PS50240"/>
    </source>
</evidence>
<dbReference type="GO" id="GO:0004252">
    <property type="term" value="F:serine-type endopeptidase activity"/>
    <property type="evidence" value="ECO:0007669"/>
    <property type="project" value="InterPro"/>
</dbReference>
<feature type="region of interest" description="Disordered" evidence="1">
    <location>
        <begin position="802"/>
        <end position="886"/>
    </location>
</feature>
<keyword evidence="4" id="KW-1185">Reference proteome</keyword>